<dbReference type="PANTHER" id="PTHR11113:SF14">
    <property type="entry name" value="N-ACETYLGLUCOSAMINE-6-PHOSPHATE DEACETYLASE"/>
    <property type="match status" value="1"/>
</dbReference>
<dbReference type="GO" id="GO:0046872">
    <property type="term" value="F:metal ion binding"/>
    <property type="evidence" value="ECO:0007669"/>
    <property type="project" value="UniProtKB-KW"/>
</dbReference>
<feature type="binding site" evidence="12">
    <location>
        <position position="218"/>
    </location>
    <ligand>
        <name>Zn(2+)</name>
        <dbReference type="ChEBI" id="CHEBI:29105"/>
    </ligand>
</feature>
<keyword evidence="4 12" id="KW-0479">Metal-binding</keyword>
<protein>
    <recommendedName>
        <fullName evidence="3">N-acetylglucosamine-6-phosphate deacetylase</fullName>
        <ecNumber evidence="2">3.5.1.25</ecNumber>
    </recommendedName>
</protein>
<dbReference type="FunFam" id="3.20.20.140:FF:000004">
    <property type="entry name" value="N-acetylglucosamine-6-phosphate deacetylase"/>
    <property type="match status" value="1"/>
</dbReference>
<dbReference type="RefSeq" id="WP_075725827.1">
    <property type="nucleotide sequence ID" value="NZ_LTDM01000013.1"/>
</dbReference>
<evidence type="ECO:0000256" key="3">
    <source>
        <dbReference type="ARBA" id="ARBA00018029"/>
    </source>
</evidence>
<evidence type="ECO:0000259" key="13">
    <source>
        <dbReference type="Pfam" id="PF01979"/>
    </source>
</evidence>
<keyword evidence="15" id="KW-1185">Reference proteome</keyword>
<name>A0A1U7M6N4_TISCR</name>
<keyword evidence="5 9" id="KW-0378">Hydrolase</keyword>
<evidence type="ECO:0000256" key="7">
    <source>
        <dbReference type="ARBA" id="ARBA00047647"/>
    </source>
</evidence>
<evidence type="ECO:0000256" key="8">
    <source>
        <dbReference type="ARBA" id="ARBA00060590"/>
    </source>
</evidence>
<proteinExistence type="inferred from homology"/>
<dbReference type="InterPro" id="IPR011059">
    <property type="entry name" value="Metal-dep_hydrolase_composite"/>
</dbReference>
<feature type="binding site" evidence="12">
    <location>
        <position position="131"/>
    </location>
    <ligand>
        <name>Zn(2+)</name>
        <dbReference type="ChEBI" id="CHEBI:29105"/>
    </ligand>
</feature>
<feature type="binding site" evidence="11">
    <location>
        <position position="229"/>
    </location>
    <ligand>
        <name>substrate</name>
    </ligand>
</feature>
<accession>A0A1U7M6N4</accession>
<feature type="binding site" evidence="11">
    <location>
        <begin position="221"/>
        <end position="222"/>
    </location>
    <ligand>
        <name>substrate</name>
    </ligand>
</feature>
<sequence>MKTLIKNVKIITPFDVLHDHSLVIEKEKIEDIIEDKAINLKEFETVIDGEGLFLSPGFVDIHNHGNSGFDVMDSTEEALDKMGDYHISNGVTSYLGTVITSSYENMTDAIKNIVNYKNKDYKSHIIGIHLEGPFFNRINKGAQPEEYIDTPNIKKAQTILDDSKGNLKMVSLAPELVGSMDLIRFFKKNDVVIAMAHSNSEYKDAKLGIENGITVATHLYNGMRNFTHREPGIIGASLTDERVYCEIIYDRFHLHDIAVKIALKMKGYEKIILVSDAMRAAGLEDGEYDLGGQKVYVKDKLPRLQSGSIAGSTLNLQRAVYNMINYLQVPINEAVKMASLNPAKAINMDKDLGSIEVEKKADFILFDKNIDIRKVFIGGKLSWKKN</sequence>
<evidence type="ECO:0000256" key="12">
    <source>
        <dbReference type="PIRSR" id="PIRSR038994-3"/>
    </source>
</evidence>
<feature type="binding site" evidence="11">
    <location>
        <position position="253"/>
    </location>
    <ligand>
        <name>substrate</name>
    </ligand>
</feature>
<dbReference type="GO" id="GO:0006046">
    <property type="term" value="P:N-acetylglucosamine catabolic process"/>
    <property type="evidence" value="ECO:0007669"/>
    <property type="project" value="TreeGrafter"/>
</dbReference>
<dbReference type="SUPFAM" id="SSF51338">
    <property type="entry name" value="Composite domain of metallo-dependent hydrolases"/>
    <property type="match status" value="1"/>
</dbReference>
<dbReference type="Proteomes" id="UP000186112">
    <property type="component" value="Unassembled WGS sequence"/>
</dbReference>
<dbReference type="Gene3D" id="3.20.20.140">
    <property type="entry name" value="Metal-dependent hydrolases"/>
    <property type="match status" value="1"/>
</dbReference>
<feature type="binding site" evidence="12">
    <location>
        <position position="197"/>
    </location>
    <ligand>
        <name>Zn(2+)</name>
        <dbReference type="ChEBI" id="CHEBI:29105"/>
    </ligand>
</feature>
<dbReference type="CDD" id="cd00854">
    <property type="entry name" value="NagA"/>
    <property type="match status" value="1"/>
</dbReference>
<dbReference type="SUPFAM" id="SSF51556">
    <property type="entry name" value="Metallo-dependent hydrolases"/>
    <property type="match status" value="1"/>
</dbReference>
<comment type="pathway">
    <text evidence="8">Amino-sugar metabolism; N-acetylneuraminate degradation; D-fructose 6-phosphate from N-acetylneuraminate: step 4/5.</text>
</comment>
<evidence type="ECO:0000313" key="15">
    <source>
        <dbReference type="Proteomes" id="UP000186112"/>
    </source>
</evidence>
<dbReference type="InterPro" id="IPR032466">
    <property type="entry name" value="Metal_Hydrolase"/>
</dbReference>
<feature type="domain" description="Amidohydrolase-related" evidence="13">
    <location>
        <begin position="53"/>
        <end position="381"/>
    </location>
</feature>
<comment type="caution">
    <text evidence="14">The sequence shown here is derived from an EMBL/GenBank/DDBJ whole genome shotgun (WGS) entry which is preliminary data.</text>
</comment>
<dbReference type="Gene3D" id="2.30.40.10">
    <property type="entry name" value="Urease, subunit C, domain 1"/>
    <property type="match status" value="1"/>
</dbReference>
<evidence type="ECO:0000256" key="5">
    <source>
        <dbReference type="ARBA" id="ARBA00022801"/>
    </source>
</evidence>
<evidence type="ECO:0000256" key="4">
    <source>
        <dbReference type="ARBA" id="ARBA00022723"/>
    </source>
</evidence>
<comment type="similarity">
    <text evidence="1 9">Belongs to the metallo-dependent hydrolases superfamily. NagA family.</text>
</comment>
<feature type="binding site" evidence="11">
    <location>
        <begin position="309"/>
        <end position="311"/>
    </location>
    <ligand>
        <name>substrate</name>
    </ligand>
</feature>
<dbReference type="AlphaFoldDB" id="A0A1U7M6N4"/>
<dbReference type="GO" id="GO:0008448">
    <property type="term" value="F:N-acetylglucosamine-6-phosphate deacetylase activity"/>
    <property type="evidence" value="ECO:0007669"/>
    <property type="project" value="UniProtKB-EC"/>
</dbReference>
<dbReference type="EMBL" id="LTDM01000013">
    <property type="protein sequence ID" value="OLS02967.1"/>
    <property type="molecule type" value="Genomic_DNA"/>
</dbReference>
<evidence type="ECO:0000256" key="6">
    <source>
        <dbReference type="ARBA" id="ARBA00023277"/>
    </source>
</evidence>
<gene>
    <name evidence="14" type="primary">nagA</name>
    <name evidence="14" type="ORF">TICRE_10240</name>
</gene>
<evidence type="ECO:0000256" key="9">
    <source>
        <dbReference type="PIRNR" id="PIRNR038994"/>
    </source>
</evidence>
<evidence type="ECO:0000256" key="10">
    <source>
        <dbReference type="PIRSR" id="PIRSR038994-1"/>
    </source>
</evidence>
<dbReference type="EC" id="3.5.1.25" evidence="2"/>
<reference evidence="14 15" key="1">
    <citation type="submission" date="2016-02" db="EMBL/GenBank/DDBJ databases">
        <title>Genome sequence of Tissierella creatinophila DSM 6911.</title>
        <authorList>
            <person name="Poehlein A."/>
            <person name="Daniel R."/>
        </authorList>
    </citation>
    <scope>NUCLEOTIDE SEQUENCE [LARGE SCALE GENOMIC DNA]</scope>
    <source>
        <strain evidence="14 15">DSM 6911</strain>
    </source>
</reference>
<evidence type="ECO:0000256" key="11">
    <source>
        <dbReference type="PIRSR" id="PIRSR038994-2"/>
    </source>
</evidence>
<comment type="cofactor">
    <cofactor evidence="12">
        <name>a divalent metal cation</name>
        <dbReference type="ChEBI" id="CHEBI:60240"/>
    </cofactor>
    <text evidence="12">Binds 1 divalent metal cation per subunit.</text>
</comment>
<dbReference type="InterPro" id="IPR003764">
    <property type="entry name" value="GlcNAc_6-P_deAcase"/>
</dbReference>
<evidence type="ECO:0000256" key="2">
    <source>
        <dbReference type="ARBA" id="ARBA00011899"/>
    </source>
</evidence>
<dbReference type="PANTHER" id="PTHR11113">
    <property type="entry name" value="N-ACETYLGLUCOSAMINE-6-PHOSPHATE DEACETYLASE"/>
    <property type="match status" value="1"/>
</dbReference>
<keyword evidence="6 9" id="KW-0119">Carbohydrate metabolism</keyword>
<dbReference type="NCBIfam" id="TIGR00221">
    <property type="entry name" value="nagA"/>
    <property type="match status" value="1"/>
</dbReference>
<feature type="binding site" evidence="11">
    <location>
        <position position="142"/>
    </location>
    <ligand>
        <name>substrate</name>
    </ligand>
</feature>
<dbReference type="InterPro" id="IPR006680">
    <property type="entry name" value="Amidohydro-rel"/>
</dbReference>
<comment type="catalytic activity">
    <reaction evidence="7">
        <text>N-acetyl-D-glucosamine 6-phosphate + H2O = D-glucosamine 6-phosphate + acetate</text>
        <dbReference type="Rhea" id="RHEA:22936"/>
        <dbReference type="ChEBI" id="CHEBI:15377"/>
        <dbReference type="ChEBI" id="CHEBI:30089"/>
        <dbReference type="ChEBI" id="CHEBI:57513"/>
        <dbReference type="ChEBI" id="CHEBI:58725"/>
        <dbReference type="EC" id="3.5.1.25"/>
    </reaction>
</comment>
<dbReference type="PIRSF" id="PIRSF038994">
    <property type="entry name" value="NagA"/>
    <property type="match status" value="1"/>
</dbReference>
<organism evidence="14 15">
    <name type="scientific">Tissierella creatinophila DSM 6911</name>
    <dbReference type="NCBI Taxonomy" id="1123403"/>
    <lineage>
        <taxon>Bacteria</taxon>
        <taxon>Bacillati</taxon>
        <taxon>Bacillota</taxon>
        <taxon>Tissierellia</taxon>
        <taxon>Tissierellales</taxon>
        <taxon>Tissierellaceae</taxon>
        <taxon>Tissierella</taxon>
    </lineage>
</organism>
<feature type="active site" description="Proton donor/acceptor" evidence="10">
    <location>
        <position position="276"/>
    </location>
</feature>
<dbReference type="Pfam" id="PF01979">
    <property type="entry name" value="Amidohydro_1"/>
    <property type="match status" value="1"/>
</dbReference>
<dbReference type="OrthoDB" id="9776488at2"/>
<evidence type="ECO:0000313" key="14">
    <source>
        <dbReference type="EMBL" id="OLS02967.1"/>
    </source>
</evidence>
<evidence type="ECO:0000256" key="1">
    <source>
        <dbReference type="ARBA" id="ARBA00010716"/>
    </source>
</evidence>